<name>A0AAP6XK16_9CORY</name>
<accession>A0AAP6XK16</accession>
<evidence type="ECO:0000259" key="1">
    <source>
        <dbReference type="Pfam" id="PF01368"/>
    </source>
</evidence>
<dbReference type="Gene3D" id="3.10.310.30">
    <property type="match status" value="1"/>
</dbReference>
<dbReference type="Gene3D" id="3.90.1640.10">
    <property type="entry name" value="inorganic pyrophosphatase (n-terminal core)"/>
    <property type="match status" value="1"/>
</dbReference>
<dbReference type="InterPro" id="IPR003156">
    <property type="entry name" value="DHHA1_dom"/>
</dbReference>
<dbReference type="AlphaFoldDB" id="A0AAP6XK16"/>
<proteinExistence type="predicted"/>
<dbReference type="GO" id="GO:0003676">
    <property type="term" value="F:nucleic acid binding"/>
    <property type="evidence" value="ECO:0007669"/>
    <property type="project" value="InterPro"/>
</dbReference>
<evidence type="ECO:0000259" key="2">
    <source>
        <dbReference type="Pfam" id="PF02272"/>
    </source>
</evidence>
<organism evidence="3 4">
    <name type="scientific">Corynebacterium coyleae</name>
    <dbReference type="NCBI Taxonomy" id="53374"/>
    <lineage>
        <taxon>Bacteria</taxon>
        <taxon>Bacillati</taxon>
        <taxon>Actinomycetota</taxon>
        <taxon>Actinomycetes</taxon>
        <taxon>Mycobacteriales</taxon>
        <taxon>Corynebacteriaceae</taxon>
        <taxon>Corynebacterium</taxon>
    </lineage>
</organism>
<dbReference type="Pfam" id="PF02272">
    <property type="entry name" value="DHHA1"/>
    <property type="match status" value="1"/>
</dbReference>
<dbReference type="RefSeq" id="WP_083292007.1">
    <property type="nucleotide sequence ID" value="NZ_JASPJQ010000001.1"/>
</dbReference>
<feature type="domain" description="DHHA1" evidence="2">
    <location>
        <begin position="257"/>
        <end position="336"/>
    </location>
</feature>
<reference evidence="3 4" key="1">
    <citation type="submission" date="2020-03" db="EMBL/GenBank/DDBJ databases">
        <title>Draft genome sequences of bacterial isolates from the female urobiome.</title>
        <authorList>
            <person name="Miller-Ensminger T."/>
            <person name="Wolfe A.J."/>
            <person name="Putonti C."/>
        </authorList>
    </citation>
    <scope>NUCLEOTIDE SEQUENCE [LARGE SCALE GENOMIC DNA]</scope>
    <source>
        <strain evidence="3 4">UMB8490</strain>
    </source>
</reference>
<sequence>MLTRTSAPVKGSSALNSQLFAEHAPLFAEVAARIRAADRVNVVAHINPDADAIGSACALAKGLTALGIDNDVYIGQPLPHPANMRTIPGVDEIIYGETLPEDGLVVTVDCASADRTGAFLIDVTDNPSRVVVIDHHNTNPGFGDMNLIVESESTTTMIRELLDHLGVELDEDIAYCLYAGLVTDTGSFRWGTPRMHRLAAELMGYGLNTRQIALDLMDTMSATDLQLMGAVLAETQIIPVKGLSVAVLTIPTGLLARMSQPTVEAIIDYARALEGTDVGVVLKQYSSKHWAMSLRSTVLNVSTVARSLGGGGHKAAAGYSATGSRSEVVRDLLDALPEPADR</sequence>
<feature type="domain" description="DDH" evidence="1">
    <location>
        <begin position="40"/>
        <end position="180"/>
    </location>
</feature>
<evidence type="ECO:0000313" key="4">
    <source>
        <dbReference type="Proteomes" id="UP000591626"/>
    </source>
</evidence>
<evidence type="ECO:0000313" key="3">
    <source>
        <dbReference type="EMBL" id="NJJ02827.1"/>
    </source>
</evidence>
<comment type="caution">
    <text evidence="3">The sequence shown here is derived from an EMBL/GenBank/DDBJ whole genome shotgun (WGS) entry which is preliminary data.</text>
</comment>
<gene>
    <name evidence="3" type="ORF">HC138_00315</name>
</gene>
<dbReference type="InterPro" id="IPR051319">
    <property type="entry name" value="Oligoribo/pAp-PDE_c-di-AMP_PDE"/>
</dbReference>
<dbReference type="PANTHER" id="PTHR47618:SF1">
    <property type="entry name" value="BIFUNCTIONAL OLIGORIBONUCLEASE AND PAP PHOSPHATASE NRNA"/>
    <property type="match status" value="1"/>
</dbReference>
<dbReference type="InterPro" id="IPR038763">
    <property type="entry name" value="DHH_sf"/>
</dbReference>
<dbReference type="InterPro" id="IPR001667">
    <property type="entry name" value="DDH_dom"/>
</dbReference>
<dbReference type="PANTHER" id="PTHR47618">
    <property type="entry name" value="BIFUNCTIONAL OLIGORIBONUCLEASE AND PAP PHOSPHATASE NRNA"/>
    <property type="match status" value="1"/>
</dbReference>
<dbReference type="Pfam" id="PF01368">
    <property type="entry name" value="DHH"/>
    <property type="match status" value="1"/>
</dbReference>
<protein>
    <submittedName>
        <fullName evidence="3">Bifunctional oligoribonuclease/PAP phosphatase NrnA</fullName>
    </submittedName>
</protein>
<dbReference type="SUPFAM" id="SSF64182">
    <property type="entry name" value="DHH phosphoesterases"/>
    <property type="match status" value="1"/>
</dbReference>
<dbReference type="EMBL" id="JAAUVV010000001">
    <property type="protein sequence ID" value="NJJ02827.1"/>
    <property type="molecule type" value="Genomic_DNA"/>
</dbReference>
<dbReference type="Proteomes" id="UP000591626">
    <property type="component" value="Unassembled WGS sequence"/>
</dbReference>